<dbReference type="GeneID" id="64636376"/>
<feature type="region of interest" description="Disordered" evidence="1">
    <location>
        <begin position="63"/>
        <end position="147"/>
    </location>
</feature>
<dbReference type="RefSeq" id="XP_041196926.1">
    <property type="nucleotide sequence ID" value="XM_041342360.1"/>
</dbReference>
<feature type="compositionally biased region" description="Polar residues" evidence="1">
    <location>
        <begin position="72"/>
        <end position="83"/>
    </location>
</feature>
<dbReference type="EMBL" id="JABBWG010000005">
    <property type="protein sequence ID" value="KAG1822520.1"/>
    <property type="molecule type" value="Genomic_DNA"/>
</dbReference>
<proteinExistence type="predicted"/>
<sequence length="186" mass="20054">MNYTSPTSKNSTATMQLNMFSGPAKCISKMTTKAKAALEEKAIGTSKKWKPEADRDHTIAQLKKAKTHPAAGNTSNLTVANQGSVTSSIEPSKSPSPPAVMSCQAVVRTEEEEAALCTNEDDLGSKDSKSGSQSSNSKLESKEETPEDQLKWMMKDWSSPVYAFFDPMPKIVTIDGHGVLLLEGLI</sequence>
<reference evidence="2" key="1">
    <citation type="journal article" date="2020" name="New Phytol.">
        <title>Comparative genomics reveals dynamic genome evolution in host specialist ectomycorrhizal fungi.</title>
        <authorList>
            <person name="Lofgren L.A."/>
            <person name="Nguyen N.H."/>
            <person name="Vilgalys R."/>
            <person name="Ruytinx J."/>
            <person name="Liao H.L."/>
            <person name="Branco S."/>
            <person name="Kuo A."/>
            <person name="LaButti K."/>
            <person name="Lipzen A."/>
            <person name="Andreopoulos W."/>
            <person name="Pangilinan J."/>
            <person name="Riley R."/>
            <person name="Hundley H."/>
            <person name="Na H."/>
            <person name="Barry K."/>
            <person name="Grigoriev I.V."/>
            <person name="Stajich J.E."/>
            <person name="Kennedy P.G."/>
        </authorList>
    </citation>
    <scope>NUCLEOTIDE SEQUENCE</scope>
    <source>
        <strain evidence="2">MN1</strain>
    </source>
</reference>
<dbReference type="OrthoDB" id="2690211at2759"/>
<evidence type="ECO:0000256" key="1">
    <source>
        <dbReference type="SAM" id="MobiDB-lite"/>
    </source>
</evidence>
<dbReference type="AlphaFoldDB" id="A0A9P7JGV8"/>
<gene>
    <name evidence="2" type="ORF">BJ212DRAFT_1585328</name>
</gene>
<keyword evidence="3" id="KW-1185">Reference proteome</keyword>
<comment type="caution">
    <text evidence="2">The sequence shown here is derived from an EMBL/GenBank/DDBJ whole genome shotgun (WGS) entry which is preliminary data.</text>
</comment>
<organism evidence="2 3">
    <name type="scientific">Suillus subaureus</name>
    <dbReference type="NCBI Taxonomy" id="48587"/>
    <lineage>
        <taxon>Eukaryota</taxon>
        <taxon>Fungi</taxon>
        <taxon>Dikarya</taxon>
        <taxon>Basidiomycota</taxon>
        <taxon>Agaricomycotina</taxon>
        <taxon>Agaricomycetes</taxon>
        <taxon>Agaricomycetidae</taxon>
        <taxon>Boletales</taxon>
        <taxon>Suillineae</taxon>
        <taxon>Suillaceae</taxon>
        <taxon>Suillus</taxon>
    </lineage>
</organism>
<name>A0A9P7JGV8_9AGAM</name>
<feature type="compositionally biased region" description="Low complexity" evidence="1">
    <location>
        <begin position="84"/>
        <end position="93"/>
    </location>
</feature>
<feature type="compositionally biased region" description="Acidic residues" evidence="1">
    <location>
        <begin position="110"/>
        <end position="122"/>
    </location>
</feature>
<accession>A0A9P7JGV8</accession>
<evidence type="ECO:0000313" key="2">
    <source>
        <dbReference type="EMBL" id="KAG1822520.1"/>
    </source>
</evidence>
<protein>
    <submittedName>
        <fullName evidence="2">Uncharacterized protein</fullName>
    </submittedName>
</protein>
<dbReference type="Proteomes" id="UP000807769">
    <property type="component" value="Unassembled WGS sequence"/>
</dbReference>
<evidence type="ECO:0000313" key="3">
    <source>
        <dbReference type="Proteomes" id="UP000807769"/>
    </source>
</evidence>